<dbReference type="KEGG" id="asn:102377716"/>
<dbReference type="PANTHER" id="PTHR10867">
    <property type="entry name" value="NNMT/PNMT/TEMT FAMILY MEMBER"/>
    <property type="match status" value="1"/>
</dbReference>
<evidence type="ECO:0000313" key="6">
    <source>
        <dbReference type="Proteomes" id="UP000189705"/>
    </source>
</evidence>
<keyword evidence="6" id="KW-1185">Reference proteome</keyword>
<evidence type="ECO:0000256" key="3">
    <source>
        <dbReference type="ARBA" id="ARBA00022679"/>
    </source>
</evidence>
<dbReference type="InterPro" id="IPR053384">
    <property type="entry name" value="SAM-dep_methyltransferase"/>
</dbReference>
<dbReference type="Gene3D" id="3.40.50.150">
    <property type="entry name" value="Vaccinia Virus protein VP39"/>
    <property type="match status" value="1"/>
</dbReference>
<dbReference type="eggNOG" id="KOG4564">
    <property type="taxonomic scope" value="Eukaryota"/>
</dbReference>
<dbReference type="GO" id="GO:0032259">
    <property type="term" value="P:methylation"/>
    <property type="evidence" value="ECO:0007669"/>
    <property type="project" value="UniProtKB-KW"/>
</dbReference>
<keyword evidence="4 5" id="KW-0949">S-adenosyl-L-methionine</keyword>
<gene>
    <name evidence="7" type="primary">LOC102377716</name>
</gene>
<evidence type="ECO:0000256" key="1">
    <source>
        <dbReference type="ARBA" id="ARBA00007996"/>
    </source>
</evidence>
<evidence type="ECO:0000256" key="4">
    <source>
        <dbReference type="ARBA" id="ARBA00022691"/>
    </source>
</evidence>
<keyword evidence="2" id="KW-0489">Methyltransferase</keyword>
<dbReference type="Pfam" id="PF01234">
    <property type="entry name" value="NNMT_PNMT_TEMT"/>
    <property type="match status" value="1"/>
</dbReference>
<dbReference type="OrthoDB" id="10050085at2759"/>
<feature type="binding site" evidence="5">
    <location>
        <begin position="139"/>
        <end position="140"/>
    </location>
    <ligand>
        <name>S-adenosyl-L-methionine</name>
        <dbReference type="ChEBI" id="CHEBI:59789"/>
    </ligand>
</feature>
<dbReference type="GeneID" id="102377716"/>
<dbReference type="AlphaFoldDB" id="A0A1U7SW52"/>
<dbReference type="InParanoid" id="A0A1U7SW52"/>
<dbReference type="GO" id="GO:0008170">
    <property type="term" value="F:N-methyltransferase activity"/>
    <property type="evidence" value="ECO:0007669"/>
    <property type="project" value="TreeGrafter"/>
</dbReference>
<feature type="binding site" evidence="5">
    <location>
        <position position="82"/>
    </location>
    <ligand>
        <name>S-adenosyl-L-methionine</name>
        <dbReference type="ChEBI" id="CHEBI:59789"/>
    </ligand>
</feature>
<dbReference type="SUPFAM" id="SSF53335">
    <property type="entry name" value="S-adenosyl-L-methionine-dependent methyltransferases"/>
    <property type="match status" value="1"/>
</dbReference>
<comment type="similarity">
    <text evidence="1">Belongs to the class I-like SAM-binding methyltransferase superfamily. NNMT/PNMT/TEMT family.</text>
</comment>
<feature type="binding site" evidence="5">
    <location>
        <position position="87"/>
    </location>
    <ligand>
        <name>S-adenosyl-L-methionine</name>
        <dbReference type="ChEBI" id="CHEBI:59789"/>
    </ligand>
</feature>
<evidence type="ECO:0000256" key="5">
    <source>
        <dbReference type="PIRSR" id="PIRSR000384-1"/>
    </source>
</evidence>
<dbReference type="GO" id="GO:0005829">
    <property type="term" value="C:cytosol"/>
    <property type="evidence" value="ECO:0007669"/>
    <property type="project" value="TreeGrafter"/>
</dbReference>
<feature type="binding site" evidence="5">
    <location>
        <position position="66"/>
    </location>
    <ligand>
        <name>S-adenosyl-L-methionine</name>
        <dbReference type="ChEBI" id="CHEBI:59789"/>
    </ligand>
</feature>
<dbReference type="Proteomes" id="UP000189705">
    <property type="component" value="Unplaced"/>
</dbReference>
<accession>A0A1U7SW52</accession>
<name>A0A1U7SW52_ALLSI</name>
<dbReference type="FunFam" id="3.40.50.150:FF:000065">
    <property type="entry name" value="Phenylethanolamine N-methyltransferase"/>
    <property type="match status" value="1"/>
</dbReference>
<dbReference type="GO" id="GO:0008757">
    <property type="term" value="F:S-adenosylmethionine-dependent methyltransferase activity"/>
    <property type="evidence" value="ECO:0007669"/>
    <property type="project" value="UniProtKB-ARBA"/>
</dbReference>
<reference evidence="7" key="1">
    <citation type="submission" date="2025-08" db="UniProtKB">
        <authorList>
            <consortium name="RefSeq"/>
        </authorList>
    </citation>
    <scope>IDENTIFICATION</scope>
</reference>
<proteinExistence type="inferred from homology"/>
<dbReference type="NCBIfam" id="NF041360">
    <property type="entry name" value="GntF_guanitoxin"/>
    <property type="match status" value="1"/>
</dbReference>
<dbReference type="InterPro" id="IPR029063">
    <property type="entry name" value="SAM-dependent_MTases_sf"/>
</dbReference>
<dbReference type="InterPro" id="IPR000940">
    <property type="entry name" value="NNMT_TEMT_trans"/>
</dbReference>
<dbReference type="PROSITE" id="PS51681">
    <property type="entry name" value="SAM_MT_NNMT_PNMT_TEMT"/>
    <property type="match status" value="1"/>
</dbReference>
<dbReference type="RefSeq" id="XP_006039210.1">
    <property type="nucleotide sequence ID" value="XM_006039148.3"/>
</dbReference>
<keyword evidence="3" id="KW-0808">Transferase</keyword>
<dbReference type="PIRSF" id="PIRSF000384">
    <property type="entry name" value="PNMTase"/>
    <property type="match status" value="1"/>
</dbReference>
<sequence>MAELTEEHVLEADYDPKAYMEFFNLNENSLEYEFIKFVLRHHYKTFTPGAVKGDTLISISNSPAIYPLLSACETFKEIIIADCRDQNCQELQKWLKQEPGAFDWSQVGKYMCELEGGRHKWTEKEGKLQKTISHILKCDVHESKPLGPDVLPPADCLVSSFCLETVCKDQSSYRAALKNISSLLKPGGHLVLSGDLGSSFYMVGPKKFFCLVLTEEFLRGALSAAGFAIQEFDVLSRDDDTMQEICDFSGMYFIVARKEKAI</sequence>
<dbReference type="STRING" id="38654.A0A1U7SW52"/>
<evidence type="ECO:0000313" key="7">
    <source>
        <dbReference type="RefSeq" id="XP_006039210.1"/>
    </source>
</evidence>
<protein>
    <submittedName>
        <fullName evidence="7">Nicotinamide N-methyltransferase-like</fullName>
    </submittedName>
</protein>
<evidence type="ECO:0000256" key="2">
    <source>
        <dbReference type="ARBA" id="ARBA00022603"/>
    </source>
</evidence>
<organism evidence="6 7">
    <name type="scientific">Alligator sinensis</name>
    <name type="common">Chinese alligator</name>
    <dbReference type="NCBI Taxonomy" id="38654"/>
    <lineage>
        <taxon>Eukaryota</taxon>
        <taxon>Metazoa</taxon>
        <taxon>Chordata</taxon>
        <taxon>Craniata</taxon>
        <taxon>Vertebrata</taxon>
        <taxon>Euteleostomi</taxon>
        <taxon>Archelosauria</taxon>
        <taxon>Archosauria</taxon>
        <taxon>Crocodylia</taxon>
        <taxon>Alligatoridae</taxon>
        <taxon>Alligatorinae</taxon>
        <taxon>Alligator</taxon>
    </lineage>
</organism>
<feature type="binding site" evidence="5">
    <location>
        <position position="19"/>
    </location>
    <ligand>
        <name>S-adenosyl-L-methionine</name>
        <dbReference type="ChEBI" id="CHEBI:59789"/>
    </ligand>
</feature>
<dbReference type="PANTHER" id="PTHR10867:SF32">
    <property type="entry name" value="NICOTINAMIDE N-METHYLTRANSFERASE"/>
    <property type="match status" value="1"/>
</dbReference>